<dbReference type="Proteomes" id="UP000064137">
    <property type="component" value="Chromosome"/>
</dbReference>
<dbReference type="Gene3D" id="3.90.79.10">
    <property type="entry name" value="Nucleoside Triphosphate Pyrophosphohydrolase"/>
    <property type="match status" value="1"/>
</dbReference>
<proteinExistence type="predicted"/>
<comment type="cofactor">
    <cofactor evidence="1">
        <name>Mg(2+)</name>
        <dbReference type="ChEBI" id="CHEBI:18420"/>
    </cofactor>
</comment>
<feature type="domain" description="Nudix hydrolase" evidence="3">
    <location>
        <begin position="3"/>
        <end position="144"/>
    </location>
</feature>
<evidence type="ECO:0000259" key="3">
    <source>
        <dbReference type="PROSITE" id="PS51462"/>
    </source>
</evidence>
<name>A0A0U4HK89_9PSED</name>
<dbReference type="Pfam" id="PF00293">
    <property type="entry name" value="NUDIX"/>
    <property type="match status" value="1"/>
</dbReference>
<protein>
    <submittedName>
        <fullName evidence="4">NUDIX hydrolase</fullName>
    </submittedName>
</protein>
<gene>
    <name evidence="4" type="ORF">APT59_19155</name>
</gene>
<dbReference type="SUPFAM" id="SSF55811">
    <property type="entry name" value="Nudix"/>
    <property type="match status" value="1"/>
</dbReference>
<evidence type="ECO:0000256" key="1">
    <source>
        <dbReference type="ARBA" id="ARBA00001946"/>
    </source>
</evidence>
<dbReference type="PROSITE" id="PS00893">
    <property type="entry name" value="NUDIX_BOX"/>
    <property type="match status" value="1"/>
</dbReference>
<keyword evidence="2 4" id="KW-0378">Hydrolase</keyword>
<dbReference type="PROSITE" id="PS51462">
    <property type="entry name" value="NUDIX"/>
    <property type="match status" value="1"/>
</dbReference>
<dbReference type="AlphaFoldDB" id="A0A0U4HK89"/>
<evidence type="ECO:0000313" key="4">
    <source>
        <dbReference type="EMBL" id="ALZ86218.1"/>
    </source>
</evidence>
<dbReference type="KEGG" id="por:APT59_19155"/>
<dbReference type="InterPro" id="IPR020084">
    <property type="entry name" value="NUDIX_hydrolase_CS"/>
</dbReference>
<dbReference type="InterPro" id="IPR015797">
    <property type="entry name" value="NUDIX_hydrolase-like_dom_sf"/>
</dbReference>
<dbReference type="CDD" id="cd04688">
    <property type="entry name" value="NUDIX_Hydrolase"/>
    <property type="match status" value="1"/>
</dbReference>
<sequence length="144" mass="15990">MRNQIRVLALCLLRQGNRILVRETQDPHDGRSFCRPLGGGVEFGETSHAAVRREIREELGVELAEVKLLGTLESLFSYAGRPGHEVVLVYVAEFADRQLYAEAELPGQESDGEAFVATWRSLHSFDQACPLVPEGLLDLITRSA</sequence>
<dbReference type="EMBL" id="CP013987">
    <property type="protein sequence ID" value="ALZ86218.1"/>
    <property type="molecule type" value="Genomic_DNA"/>
</dbReference>
<dbReference type="OrthoDB" id="7376250at2"/>
<dbReference type="PANTHER" id="PTHR43736:SF1">
    <property type="entry name" value="DIHYDRONEOPTERIN TRIPHOSPHATE DIPHOSPHATASE"/>
    <property type="match status" value="1"/>
</dbReference>
<evidence type="ECO:0000313" key="5">
    <source>
        <dbReference type="Proteomes" id="UP000064137"/>
    </source>
</evidence>
<dbReference type="InterPro" id="IPR000086">
    <property type="entry name" value="NUDIX_hydrolase_dom"/>
</dbReference>
<dbReference type="PANTHER" id="PTHR43736">
    <property type="entry name" value="ADP-RIBOSE PYROPHOSPHATASE"/>
    <property type="match status" value="1"/>
</dbReference>
<organism evidence="4 5">
    <name type="scientific">Pseudomonas oryzihabitans</name>
    <dbReference type="NCBI Taxonomy" id="47885"/>
    <lineage>
        <taxon>Bacteria</taxon>
        <taxon>Pseudomonadati</taxon>
        <taxon>Pseudomonadota</taxon>
        <taxon>Gammaproteobacteria</taxon>
        <taxon>Pseudomonadales</taxon>
        <taxon>Pseudomonadaceae</taxon>
        <taxon>Pseudomonas</taxon>
    </lineage>
</organism>
<evidence type="ECO:0000256" key="2">
    <source>
        <dbReference type="ARBA" id="ARBA00022801"/>
    </source>
</evidence>
<reference evidence="4 5" key="1">
    <citation type="submission" date="2016-01" db="EMBL/GenBank/DDBJ databases">
        <title>Annotation of Pseudomonas oryzihabitans USDA-ARS-USMARC-56511.</title>
        <authorList>
            <person name="Harhay G.P."/>
            <person name="Harhay D.M."/>
            <person name="Smith T.P.L."/>
            <person name="Bono J.L."/>
            <person name="Heaton M.P."/>
            <person name="Clawson M.L."/>
            <person name="Chitko-Mckown C.G."/>
            <person name="Capik S.F."/>
            <person name="DeDonder K.D."/>
            <person name="Apley M.D."/>
            <person name="Lubbers B.V."/>
            <person name="White B.J."/>
            <person name="Larson R.L."/>
        </authorList>
    </citation>
    <scope>NUCLEOTIDE SEQUENCE [LARGE SCALE GENOMIC DNA]</scope>
    <source>
        <strain evidence="4 5">USDA-ARS-USMARC-56511</strain>
    </source>
</reference>
<accession>A0A0U4HK89</accession>
<dbReference type="RefSeq" id="WP_059316319.1">
    <property type="nucleotide sequence ID" value="NZ_CP013987.1"/>
</dbReference>
<dbReference type="GO" id="GO:0016787">
    <property type="term" value="F:hydrolase activity"/>
    <property type="evidence" value="ECO:0007669"/>
    <property type="project" value="UniProtKB-KW"/>
</dbReference>